<accession>A0ABT5VFX1</accession>
<keyword evidence="8 10" id="KW-0472">Membrane</keyword>
<evidence type="ECO:0000256" key="9">
    <source>
        <dbReference type="ARBA" id="ARBA00023306"/>
    </source>
</evidence>
<dbReference type="InterPro" id="IPR058204">
    <property type="entry name" value="FtsX_firmicutes-type"/>
</dbReference>
<evidence type="ECO:0000256" key="8">
    <source>
        <dbReference type="ARBA" id="ARBA00023136"/>
    </source>
</evidence>
<evidence type="ECO:0000259" key="12">
    <source>
        <dbReference type="Pfam" id="PF02687"/>
    </source>
</evidence>
<comment type="function">
    <text evidence="10">Part of the ABC transporter FtsEX involved in asymmetric cellular division facilitating the initiation of sporulation.</text>
</comment>
<dbReference type="NCBIfam" id="NF038347">
    <property type="entry name" value="FtsX_Gpos"/>
    <property type="match status" value="1"/>
</dbReference>
<feature type="transmembrane region" description="Helical" evidence="11">
    <location>
        <begin position="218"/>
        <end position="247"/>
    </location>
</feature>
<dbReference type="PANTHER" id="PTHR47755">
    <property type="entry name" value="CELL DIVISION PROTEIN FTSX"/>
    <property type="match status" value="1"/>
</dbReference>
<dbReference type="InterPro" id="IPR040690">
    <property type="entry name" value="FtsX_ECD"/>
</dbReference>
<feature type="domain" description="ABC3 transporter permease C-terminal" evidence="12">
    <location>
        <begin position="175"/>
        <end position="290"/>
    </location>
</feature>
<dbReference type="Pfam" id="PF18075">
    <property type="entry name" value="FtsX_ECD"/>
    <property type="match status" value="1"/>
</dbReference>
<name>A0ABT5VFX1_9BACI</name>
<feature type="transmembrane region" description="Helical" evidence="11">
    <location>
        <begin position="267"/>
        <end position="286"/>
    </location>
</feature>
<dbReference type="Gene3D" id="3.30.70.3040">
    <property type="match status" value="1"/>
</dbReference>
<protein>
    <recommendedName>
        <fullName evidence="3 10">Cell division protein FtsX</fullName>
    </recommendedName>
</protein>
<keyword evidence="6 11" id="KW-0812">Transmembrane</keyword>
<dbReference type="Proteomes" id="UP001148125">
    <property type="component" value="Unassembled WGS sequence"/>
</dbReference>
<evidence type="ECO:0000256" key="1">
    <source>
        <dbReference type="ARBA" id="ARBA00004651"/>
    </source>
</evidence>
<evidence type="ECO:0000256" key="7">
    <source>
        <dbReference type="ARBA" id="ARBA00022989"/>
    </source>
</evidence>
<evidence type="ECO:0000256" key="10">
    <source>
        <dbReference type="PIRNR" id="PIRNR003097"/>
    </source>
</evidence>
<evidence type="ECO:0000313" key="14">
    <source>
        <dbReference type="EMBL" id="MDE5414076.1"/>
    </source>
</evidence>
<organism evidence="14 15">
    <name type="scientific">Alkalihalobacterium chitinilyticum</name>
    <dbReference type="NCBI Taxonomy" id="2980103"/>
    <lineage>
        <taxon>Bacteria</taxon>
        <taxon>Bacillati</taxon>
        <taxon>Bacillota</taxon>
        <taxon>Bacilli</taxon>
        <taxon>Bacillales</taxon>
        <taxon>Bacillaceae</taxon>
        <taxon>Alkalihalobacterium</taxon>
    </lineage>
</organism>
<dbReference type="InterPro" id="IPR003838">
    <property type="entry name" value="ABC3_permease_C"/>
</dbReference>
<feature type="transmembrane region" description="Helical" evidence="11">
    <location>
        <begin position="172"/>
        <end position="197"/>
    </location>
</feature>
<comment type="subcellular location">
    <subcellularLocation>
        <location evidence="1">Cell membrane</location>
        <topology evidence="1">Multi-pass membrane protein</topology>
    </subcellularLocation>
</comment>
<evidence type="ECO:0000256" key="11">
    <source>
        <dbReference type="SAM" id="Phobius"/>
    </source>
</evidence>
<evidence type="ECO:0000259" key="13">
    <source>
        <dbReference type="Pfam" id="PF18075"/>
    </source>
</evidence>
<dbReference type="EMBL" id="JAOTPO010000007">
    <property type="protein sequence ID" value="MDE5414076.1"/>
    <property type="molecule type" value="Genomic_DNA"/>
</dbReference>
<evidence type="ECO:0000256" key="5">
    <source>
        <dbReference type="ARBA" id="ARBA00022618"/>
    </source>
</evidence>
<comment type="similarity">
    <text evidence="2 10">Belongs to the ABC-4 integral membrane protein family. FtsX subfamily.</text>
</comment>
<keyword evidence="7 11" id="KW-1133">Transmembrane helix</keyword>
<feature type="domain" description="FtsX extracellular" evidence="13">
    <location>
        <begin position="59"/>
        <end position="152"/>
    </location>
</feature>
<dbReference type="RefSeq" id="WP_275118690.1">
    <property type="nucleotide sequence ID" value="NZ_JAOTPO010000007.1"/>
</dbReference>
<evidence type="ECO:0000256" key="4">
    <source>
        <dbReference type="ARBA" id="ARBA00022475"/>
    </source>
</evidence>
<keyword evidence="5 10" id="KW-0132">Cell division</keyword>
<gene>
    <name evidence="14" type="primary">ftsX</name>
    <name evidence="14" type="ORF">N7Z68_11855</name>
</gene>
<keyword evidence="15" id="KW-1185">Reference proteome</keyword>
<evidence type="ECO:0000256" key="6">
    <source>
        <dbReference type="ARBA" id="ARBA00022692"/>
    </source>
</evidence>
<evidence type="ECO:0000313" key="15">
    <source>
        <dbReference type="Proteomes" id="UP001148125"/>
    </source>
</evidence>
<dbReference type="InterPro" id="IPR004513">
    <property type="entry name" value="FtsX"/>
</dbReference>
<reference evidence="14" key="1">
    <citation type="submission" date="2024-05" db="EMBL/GenBank/DDBJ databases">
        <title>Alkalihalobacillus sp. strain MEB203 novel alkaliphilic bacterium from Lonar Lake, India.</title>
        <authorList>
            <person name="Joshi A."/>
            <person name="Thite S."/>
            <person name="Mengade P."/>
        </authorList>
    </citation>
    <scope>NUCLEOTIDE SEQUENCE</scope>
    <source>
        <strain evidence="14">MEB 203</strain>
    </source>
</reference>
<sequence>MKFRTLTRHGKEGFKNLGRNGWMTFASISAVAIMLFLVGIFLLLILNMNHLASTVEDDVEIRVYIELTADEEQQEELRQEIEDVQHVESIEYVHRDEGLDQFIESMDEMSAVFEGLRSENPFNDKFVVRAETPQLTETVAAEIEGLANVESVNFGKDVVERLFVVTDFMRTFGLILVAGMMFTAMFLISNTIKMTIVARKPEIKIMRLVGATNGFIRWPFFVEGLLIGIIGALIPIILLVTGYSYFFDFMRSRLEVMFFELVPVFPAVYQVGGLLLVIGAFIGVWGSMMSVRKFLKA</sequence>
<comment type="caution">
    <text evidence="14">The sequence shown here is derived from an EMBL/GenBank/DDBJ whole genome shotgun (WGS) entry which is preliminary data.</text>
</comment>
<keyword evidence="4 10" id="KW-1003">Cell membrane</keyword>
<evidence type="ECO:0000256" key="3">
    <source>
        <dbReference type="ARBA" id="ARBA00021907"/>
    </source>
</evidence>
<dbReference type="PANTHER" id="PTHR47755:SF1">
    <property type="entry name" value="CELL DIVISION PROTEIN FTSX"/>
    <property type="match status" value="1"/>
</dbReference>
<keyword evidence="9 10" id="KW-0131">Cell cycle</keyword>
<feature type="transmembrane region" description="Helical" evidence="11">
    <location>
        <begin position="21"/>
        <end position="46"/>
    </location>
</feature>
<dbReference type="PIRSF" id="PIRSF003097">
    <property type="entry name" value="FtsX"/>
    <property type="match status" value="1"/>
</dbReference>
<proteinExistence type="inferred from homology"/>
<dbReference type="Pfam" id="PF02687">
    <property type="entry name" value="FtsX"/>
    <property type="match status" value="1"/>
</dbReference>
<evidence type="ECO:0000256" key="2">
    <source>
        <dbReference type="ARBA" id="ARBA00007379"/>
    </source>
</evidence>